<dbReference type="EC" id="3.4.19.12" evidence="3"/>
<dbReference type="Gene3D" id="3.90.70.10">
    <property type="entry name" value="Cysteine proteinases"/>
    <property type="match status" value="1"/>
</dbReference>
<dbReference type="InterPro" id="IPR018200">
    <property type="entry name" value="USP_CS"/>
</dbReference>
<evidence type="ECO:0000259" key="14">
    <source>
        <dbReference type="PROSITE" id="PS50235"/>
    </source>
</evidence>
<keyword evidence="8" id="KW-0788">Thiol protease</keyword>
<name>A0A914W8J7_9BILA</name>
<keyword evidence="6" id="KW-0833">Ubl conjugation pathway</keyword>
<dbReference type="InterPro" id="IPR057775">
    <property type="entry name" value="USP48_dom"/>
</dbReference>
<dbReference type="PANTHER" id="PTHR43982:SF1">
    <property type="entry name" value="UBIQUITIN CARBOXYL-TERMINAL HYDROLASE 14"/>
    <property type="match status" value="1"/>
</dbReference>
<dbReference type="InterPro" id="IPR029071">
    <property type="entry name" value="Ubiquitin-like_domsf"/>
</dbReference>
<dbReference type="PANTHER" id="PTHR43982">
    <property type="entry name" value="UBIQUITIN CARBOXYL-TERMINAL HYDROLASE"/>
    <property type="match status" value="1"/>
</dbReference>
<sequence length="733" mass="82430">MSFVQYAADESEAKEEAQYELCAVMVHQGTGADSGHYYDLIKEQVSGSWFKYNDEHVTVVSKAPGVDVESASPRASVAPEEQKGCYAIVYRRMSGNAIVRPRPPADIAQELTDTLHATHERETKLDSLAEELITQRSVSKYDRLSKLWKTLEVRKTNPLFARSITFLPTKMLVDIQAKELQVVVDDSKEGASNEYTKLGSKEAMEANLRDTEVYFDRQAVTLCHDGKIPVQLVRNGELKAVNRNSALLLLEPYGIFDLDALTADNICVDCLDRSEADQLFKDELEKDYAALTSLMKSKTSKEDELKEDRSDYYWLARASFNKFRKMALEQRAEDNDAHEELQTVVFEPQEPSPKKAKASANSTSVANGTNGVDRSAPATSSRNGHCARIPFNAEIKCDHGRLNPRFTKRLLVPPHIWDIVMKYFGNSVFVARADENDCQQCLNDMAMDTETAAELDKIAEEIKRSFPWLKTLAVRKWSEWTAPGRAEDERAKFALCRQFVDLLVKFIRGKSGSRSSLPHICNECVLCDLHARPMFPLGDEPDGEMCCVVPLTDVEWTELVSSDHFKNADQNGLQPIAVVGEGTAATFKDYCDECYVVEMSKRREDRYYYHNGTVNVSLKGDLTSSDLPDDAAVRRSARPRRGKDYTSVKISSNEKVIELKVRLMGFFNATPRSQLLMKSDGTVLEDEKTLQESHVASGDVVKLIIEQAVDDDDDDGRPRQLERGFKNTALAQL</sequence>
<evidence type="ECO:0000259" key="13">
    <source>
        <dbReference type="PROSITE" id="PS50053"/>
    </source>
</evidence>
<dbReference type="InterPro" id="IPR001394">
    <property type="entry name" value="Peptidase_C19_UCH"/>
</dbReference>
<evidence type="ECO:0000256" key="5">
    <source>
        <dbReference type="ARBA" id="ARBA00022670"/>
    </source>
</evidence>
<evidence type="ECO:0000256" key="2">
    <source>
        <dbReference type="ARBA" id="ARBA00008739"/>
    </source>
</evidence>
<keyword evidence="5" id="KW-0645">Protease</keyword>
<dbReference type="GO" id="GO:0061136">
    <property type="term" value="P:regulation of proteasomal protein catabolic process"/>
    <property type="evidence" value="ECO:0007669"/>
    <property type="project" value="TreeGrafter"/>
</dbReference>
<proteinExistence type="inferred from homology"/>
<dbReference type="AlphaFoldDB" id="A0A914W8J7"/>
<dbReference type="Pfam" id="PF24543">
    <property type="entry name" value="Usp-48"/>
    <property type="match status" value="1"/>
</dbReference>
<evidence type="ECO:0000313" key="15">
    <source>
        <dbReference type="Proteomes" id="UP000887566"/>
    </source>
</evidence>
<dbReference type="GO" id="GO:0043161">
    <property type="term" value="P:proteasome-mediated ubiquitin-dependent protein catabolic process"/>
    <property type="evidence" value="ECO:0007669"/>
    <property type="project" value="InterPro"/>
</dbReference>
<dbReference type="PROSITE" id="PS50235">
    <property type="entry name" value="USP_3"/>
    <property type="match status" value="1"/>
</dbReference>
<evidence type="ECO:0000256" key="11">
    <source>
        <dbReference type="ARBA" id="ARBA00032096"/>
    </source>
</evidence>
<dbReference type="Proteomes" id="UP000887566">
    <property type="component" value="Unplaced"/>
</dbReference>
<dbReference type="GO" id="GO:0016579">
    <property type="term" value="P:protein deubiquitination"/>
    <property type="evidence" value="ECO:0007669"/>
    <property type="project" value="InterPro"/>
</dbReference>
<feature type="domain" description="Ubiquitin-like" evidence="13">
    <location>
        <begin position="633"/>
        <end position="707"/>
    </location>
</feature>
<evidence type="ECO:0000256" key="12">
    <source>
        <dbReference type="SAM" id="MobiDB-lite"/>
    </source>
</evidence>
<dbReference type="PROSITE" id="PS50053">
    <property type="entry name" value="UBIQUITIN_2"/>
    <property type="match status" value="1"/>
</dbReference>
<comment type="similarity">
    <text evidence="2">Belongs to the peptidase C19 family. USP14/UBP6 subfamily.</text>
</comment>
<dbReference type="SUPFAM" id="SSF54001">
    <property type="entry name" value="Cysteine proteinases"/>
    <property type="match status" value="1"/>
</dbReference>
<evidence type="ECO:0000256" key="7">
    <source>
        <dbReference type="ARBA" id="ARBA00022801"/>
    </source>
</evidence>
<organism evidence="15 16">
    <name type="scientific">Plectus sambesii</name>
    <dbReference type="NCBI Taxonomy" id="2011161"/>
    <lineage>
        <taxon>Eukaryota</taxon>
        <taxon>Metazoa</taxon>
        <taxon>Ecdysozoa</taxon>
        <taxon>Nematoda</taxon>
        <taxon>Chromadorea</taxon>
        <taxon>Plectida</taxon>
        <taxon>Plectina</taxon>
        <taxon>Plectoidea</taxon>
        <taxon>Plectidae</taxon>
        <taxon>Plectus</taxon>
    </lineage>
</organism>
<evidence type="ECO:0000256" key="1">
    <source>
        <dbReference type="ARBA" id="ARBA00000707"/>
    </source>
</evidence>
<protein>
    <recommendedName>
        <fullName evidence="4">Ubiquitin carboxyl-terminal hydrolase 14</fullName>
        <ecNumber evidence="3">3.4.19.12</ecNumber>
    </recommendedName>
    <alternativeName>
        <fullName evidence="9">Deubiquitinating enzyme 14</fullName>
    </alternativeName>
    <alternativeName>
        <fullName evidence="10">Ubiquitin thioesterase 14</fullName>
    </alternativeName>
    <alternativeName>
        <fullName evidence="11">Ubiquitin-specific-processing protease 14</fullName>
    </alternativeName>
</protein>
<dbReference type="CDD" id="cd02257">
    <property type="entry name" value="Peptidase_C19"/>
    <property type="match status" value="1"/>
</dbReference>
<feature type="compositionally biased region" description="Polar residues" evidence="12">
    <location>
        <begin position="359"/>
        <end position="383"/>
    </location>
</feature>
<keyword evidence="7" id="KW-0378">Hydrolase</keyword>
<feature type="domain" description="USP" evidence="14">
    <location>
        <begin position="1"/>
        <end position="93"/>
    </location>
</feature>
<dbReference type="InterPro" id="IPR000626">
    <property type="entry name" value="Ubiquitin-like_dom"/>
</dbReference>
<evidence type="ECO:0000256" key="6">
    <source>
        <dbReference type="ARBA" id="ARBA00022786"/>
    </source>
</evidence>
<dbReference type="Pfam" id="PF00240">
    <property type="entry name" value="ubiquitin"/>
    <property type="match status" value="1"/>
</dbReference>
<dbReference type="InterPro" id="IPR038765">
    <property type="entry name" value="Papain-like_cys_pep_sf"/>
</dbReference>
<accession>A0A914W8J7</accession>
<dbReference type="GO" id="GO:0004843">
    <property type="term" value="F:cysteine-type deubiquitinase activity"/>
    <property type="evidence" value="ECO:0007669"/>
    <property type="project" value="UniProtKB-EC"/>
</dbReference>
<evidence type="ECO:0000256" key="8">
    <source>
        <dbReference type="ARBA" id="ARBA00022807"/>
    </source>
</evidence>
<dbReference type="SUPFAM" id="SSF54236">
    <property type="entry name" value="Ubiquitin-like"/>
    <property type="match status" value="1"/>
</dbReference>
<evidence type="ECO:0000256" key="10">
    <source>
        <dbReference type="ARBA" id="ARBA00029889"/>
    </source>
</evidence>
<dbReference type="PROSITE" id="PS00973">
    <property type="entry name" value="USP_2"/>
    <property type="match status" value="1"/>
</dbReference>
<feature type="region of interest" description="Disordered" evidence="12">
    <location>
        <begin position="345"/>
        <end position="383"/>
    </location>
</feature>
<dbReference type="InterPro" id="IPR044635">
    <property type="entry name" value="UBP14-like"/>
</dbReference>
<evidence type="ECO:0000256" key="3">
    <source>
        <dbReference type="ARBA" id="ARBA00012759"/>
    </source>
</evidence>
<dbReference type="Pfam" id="PF00443">
    <property type="entry name" value="UCH"/>
    <property type="match status" value="1"/>
</dbReference>
<dbReference type="WBParaSite" id="PSAMB.scaffold3412size18379.g21387.t1">
    <property type="protein sequence ID" value="PSAMB.scaffold3412size18379.g21387.t1"/>
    <property type="gene ID" value="PSAMB.scaffold3412size18379.g21387"/>
</dbReference>
<dbReference type="InterPro" id="IPR028889">
    <property type="entry name" value="USP"/>
</dbReference>
<evidence type="ECO:0000313" key="16">
    <source>
        <dbReference type="WBParaSite" id="PSAMB.scaffold3412size18379.g21387.t1"/>
    </source>
</evidence>
<comment type="catalytic activity">
    <reaction evidence="1">
        <text>Thiol-dependent hydrolysis of ester, thioester, amide, peptide and isopeptide bonds formed by the C-terminal Gly of ubiquitin (a 76-residue protein attached to proteins as an intracellular targeting signal).</text>
        <dbReference type="EC" id="3.4.19.12"/>
    </reaction>
</comment>
<reference evidence="16" key="1">
    <citation type="submission" date="2022-11" db="UniProtKB">
        <authorList>
            <consortium name="WormBaseParasite"/>
        </authorList>
    </citation>
    <scope>IDENTIFICATION</scope>
</reference>
<keyword evidence="15" id="KW-1185">Reference proteome</keyword>
<evidence type="ECO:0000256" key="4">
    <source>
        <dbReference type="ARBA" id="ARBA00014611"/>
    </source>
</evidence>
<evidence type="ECO:0000256" key="9">
    <source>
        <dbReference type="ARBA" id="ARBA00029877"/>
    </source>
</evidence>
<dbReference type="GO" id="GO:0070628">
    <property type="term" value="F:proteasome binding"/>
    <property type="evidence" value="ECO:0007669"/>
    <property type="project" value="TreeGrafter"/>
</dbReference>